<dbReference type="Gramene" id="AET3Gv21167300.2">
    <property type="protein sequence ID" value="AET3Gv21167300.2"/>
    <property type="gene ID" value="AET3Gv21167300"/>
</dbReference>
<protein>
    <recommendedName>
        <fullName evidence="1">Reverse transcriptase zinc-binding domain-containing protein</fullName>
    </recommendedName>
</protein>
<proteinExistence type="predicted"/>
<reference evidence="2" key="4">
    <citation type="submission" date="2019-03" db="UniProtKB">
        <authorList>
            <consortium name="EnsemblPlants"/>
        </authorList>
    </citation>
    <scope>IDENTIFICATION</scope>
</reference>
<evidence type="ECO:0000313" key="3">
    <source>
        <dbReference type="Proteomes" id="UP000015105"/>
    </source>
</evidence>
<dbReference type="EnsemblPlants" id="AET3Gv21167300.2">
    <property type="protein sequence ID" value="AET3Gv21167300.2"/>
    <property type="gene ID" value="AET3Gv21167300"/>
</dbReference>
<dbReference type="InterPro" id="IPR026960">
    <property type="entry name" value="RVT-Znf"/>
</dbReference>
<reference evidence="3" key="1">
    <citation type="journal article" date="2014" name="Science">
        <title>Ancient hybridizations among the ancestral genomes of bread wheat.</title>
        <authorList>
            <consortium name="International Wheat Genome Sequencing Consortium,"/>
            <person name="Marcussen T."/>
            <person name="Sandve S.R."/>
            <person name="Heier L."/>
            <person name="Spannagl M."/>
            <person name="Pfeifer M."/>
            <person name="Jakobsen K.S."/>
            <person name="Wulff B.B."/>
            <person name="Steuernagel B."/>
            <person name="Mayer K.F."/>
            <person name="Olsen O.A."/>
        </authorList>
    </citation>
    <scope>NUCLEOTIDE SEQUENCE [LARGE SCALE GENOMIC DNA]</scope>
    <source>
        <strain evidence="3">cv. AL8/78</strain>
    </source>
</reference>
<dbReference type="Proteomes" id="UP000015105">
    <property type="component" value="Chromosome 3D"/>
</dbReference>
<sequence length="93" mass="10918">YSTRSCYLATFQGSASCSASKLIWKAWAPAKVKFFHCLANQNRCWTAKGLQRRGLQHHPRCVLCDQEPETMHHLLVSCPFWRQVWHDTLSWLR</sequence>
<dbReference type="STRING" id="200361.A0A453GRH5"/>
<dbReference type="Pfam" id="PF13966">
    <property type="entry name" value="zf-RVT"/>
    <property type="match status" value="1"/>
</dbReference>
<name>A0A453GRH5_AEGTS</name>
<keyword evidence="3" id="KW-1185">Reference proteome</keyword>
<reference evidence="3" key="2">
    <citation type="journal article" date="2017" name="Nat. Plants">
        <title>The Aegilops tauschii genome reveals multiple impacts of transposons.</title>
        <authorList>
            <person name="Zhao G."/>
            <person name="Zou C."/>
            <person name="Li K."/>
            <person name="Wang K."/>
            <person name="Li T."/>
            <person name="Gao L."/>
            <person name="Zhang X."/>
            <person name="Wang H."/>
            <person name="Yang Z."/>
            <person name="Liu X."/>
            <person name="Jiang W."/>
            <person name="Mao L."/>
            <person name="Kong X."/>
            <person name="Jiao Y."/>
            <person name="Jia J."/>
        </authorList>
    </citation>
    <scope>NUCLEOTIDE SEQUENCE [LARGE SCALE GENOMIC DNA]</scope>
    <source>
        <strain evidence="3">cv. AL8/78</strain>
    </source>
</reference>
<evidence type="ECO:0000313" key="2">
    <source>
        <dbReference type="EnsemblPlants" id="AET3Gv21167300.2"/>
    </source>
</evidence>
<evidence type="ECO:0000259" key="1">
    <source>
        <dbReference type="Pfam" id="PF13966"/>
    </source>
</evidence>
<accession>A0A453GRH5</accession>
<feature type="domain" description="Reverse transcriptase zinc-binding" evidence="1">
    <location>
        <begin position="1"/>
        <end position="85"/>
    </location>
</feature>
<dbReference type="AlphaFoldDB" id="A0A453GRH5"/>
<reference evidence="2" key="3">
    <citation type="journal article" date="2017" name="Nature">
        <title>Genome sequence of the progenitor of the wheat D genome Aegilops tauschii.</title>
        <authorList>
            <person name="Luo M.C."/>
            <person name="Gu Y.Q."/>
            <person name="Puiu D."/>
            <person name="Wang H."/>
            <person name="Twardziok S.O."/>
            <person name="Deal K.R."/>
            <person name="Huo N."/>
            <person name="Zhu T."/>
            <person name="Wang L."/>
            <person name="Wang Y."/>
            <person name="McGuire P.E."/>
            <person name="Liu S."/>
            <person name="Long H."/>
            <person name="Ramasamy R.K."/>
            <person name="Rodriguez J.C."/>
            <person name="Van S.L."/>
            <person name="Yuan L."/>
            <person name="Wang Z."/>
            <person name="Xia Z."/>
            <person name="Xiao L."/>
            <person name="Anderson O.D."/>
            <person name="Ouyang S."/>
            <person name="Liang Y."/>
            <person name="Zimin A.V."/>
            <person name="Pertea G."/>
            <person name="Qi P."/>
            <person name="Bennetzen J.L."/>
            <person name="Dai X."/>
            <person name="Dawson M.W."/>
            <person name="Muller H.G."/>
            <person name="Kugler K."/>
            <person name="Rivarola-Duarte L."/>
            <person name="Spannagl M."/>
            <person name="Mayer K.F.X."/>
            <person name="Lu F.H."/>
            <person name="Bevan M.W."/>
            <person name="Leroy P."/>
            <person name="Li P."/>
            <person name="You F.M."/>
            <person name="Sun Q."/>
            <person name="Liu Z."/>
            <person name="Lyons E."/>
            <person name="Wicker T."/>
            <person name="Salzberg S.L."/>
            <person name="Devos K.M."/>
            <person name="Dvorak J."/>
        </authorList>
    </citation>
    <scope>NUCLEOTIDE SEQUENCE [LARGE SCALE GENOMIC DNA]</scope>
    <source>
        <strain evidence="2">cv. AL8/78</strain>
    </source>
</reference>
<reference evidence="2" key="5">
    <citation type="journal article" date="2021" name="G3 (Bethesda)">
        <title>Aegilops tauschii genome assembly Aet v5.0 features greater sequence contiguity and improved annotation.</title>
        <authorList>
            <person name="Wang L."/>
            <person name="Zhu T."/>
            <person name="Rodriguez J.C."/>
            <person name="Deal K.R."/>
            <person name="Dubcovsky J."/>
            <person name="McGuire P.E."/>
            <person name="Lux T."/>
            <person name="Spannagl M."/>
            <person name="Mayer K.F.X."/>
            <person name="Baldrich P."/>
            <person name="Meyers B.C."/>
            <person name="Huo N."/>
            <person name="Gu Y.Q."/>
            <person name="Zhou H."/>
            <person name="Devos K.M."/>
            <person name="Bennetzen J.L."/>
            <person name="Unver T."/>
            <person name="Budak H."/>
            <person name="Gulick P.J."/>
            <person name="Galiba G."/>
            <person name="Kalapos B."/>
            <person name="Nelson D.R."/>
            <person name="Li P."/>
            <person name="You F.M."/>
            <person name="Luo M.C."/>
            <person name="Dvorak J."/>
        </authorList>
    </citation>
    <scope>NUCLEOTIDE SEQUENCE [LARGE SCALE GENOMIC DNA]</scope>
    <source>
        <strain evidence="2">cv. AL8/78</strain>
    </source>
</reference>
<organism evidence="2 3">
    <name type="scientific">Aegilops tauschii subsp. strangulata</name>
    <name type="common">Goatgrass</name>
    <dbReference type="NCBI Taxonomy" id="200361"/>
    <lineage>
        <taxon>Eukaryota</taxon>
        <taxon>Viridiplantae</taxon>
        <taxon>Streptophyta</taxon>
        <taxon>Embryophyta</taxon>
        <taxon>Tracheophyta</taxon>
        <taxon>Spermatophyta</taxon>
        <taxon>Magnoliopsida</taxon>
        <taxon>Liliopsida</taxon>
        <taxon>Poales</taxon>
        <taxon>Poaceae</taxon>
        <taxon>BOP clade</taxon>
        <taxon>Pooideae</taxon>
        <taxon>Triticodae</taxon>
        <taxon>Triticeae</taxon>
        <taxon>Triticinae</taxon>
        <taxon>Aegilops</taxon>
    </lineage>
</organism>